<dbReference type="GO" id="GO:0005524">
    <property type="term" value="F:ATP binding"/>
    <property type="evidence" value="ECO:0007669"/>
    <property type="project" value="UniProtKB-UniRule"/>
</dbReference>
<evidence type="ECO:0000256" key="3">
    <source>
        <dbReference type="ARBA" id="ARBA00022598"/>
    </source>
</evidence>
<dbReference type="InterPro" id="IPR033656">
    <property type="entry name" value="HisRS_anticodon"/>
</dbReference>
<keyword evidence="13" id="KW-1185">Reference proteome</keyword>
<feature type="binding site" evidence="10">
    <location>
        <position position="259"/>
    </location>
    <ligand>
        <name>L-histidine</name>
        <dbReference type="ChEBI" id="CHEBI:57595"/>
    </ligand>
</feature>
<dbReference type="GO" id="GO:0016740">
    <property type="term" value="F:transferase activity"/>
    <property type="evidence" value="ECO:0007669"/>
    <property type="project" value="UniProtKB-ARBA"/>
</dbReference>
<reference evidence="12 13" key="1">
    <citation type="submission" date="2013-02" db="EMBL/GenBank/DDBJ databases">
        <title>The Genome Sequence of Enterococcus phoeniculicola BAA-412.</title>
        <authorList>
            <consortium name="The Broad Institute Genome Sequencing Platform"/>
            <consortium name="The Broad Institute Genome Sequencing Center for Infectious Disease"/>
            <person name="Earl A.M."/>
            <person name="Gilmore M.S."/>
            <person name="Lebreton F."/>
            <person name="Walker B."/>
            <person name="Young S.K."/>
            <person name="Zeng Q."/>
            <person name="Gargeya S."/>
            <person name="Fitzgerald M."/>
            <person name="Haas B."/>
            <person name="Abouelleil A."/>
            <person name="Alvarado L."/>
            <person name="Arachchi H.M."/>
            <person name="Berlin A.M."/>
            <person name="Chapman S.B."/>
            <person name="Dewar J."/>
            <person name="Goldberg J."/>
            <person name="Griggs A."/>
            <person name="Gujja S."/>
            <person name="Hansen M."/>
            <person name="Howarth C."/>
            <person name="Imamovic A."/>
            <person name="Larimer J."/>
            <person name="McCowan C."/>
            <person name="Murphy C."/>
            <person name="Neiman D."/>
            <person name="Pearson M."/>
            <person name="Priest M."/>
            <person name="Roberts A."/>
            <person name="Saif S."/>
            <person name="Shea T."/>
            <person name="Sisk P."/>
            <person name="Sykes S."/>
            <person name="Wortman J."/>
            <person name="Nusbaum C."/>
            <person name="Birren B."/>
        </authorList>
    </citation>
    <scope>NUCLEOTIDE SEQUENCE [LARGE SCALE GENOMIC DNA]</scope>
    <source>
        <strain evidence="12 13">ATCC BAA-412</strain>
    </source>
</reference>
<evidence type="ECO:0000256" key="5">
    <source>
        <dbReference type="ARBA" id="ARBA00022840"/>
    </source>
</evidence>
<dbReference type="HAMAP" id="MF_00127">
    <property type="entry name" value="His_tRNA_synth"/>
    <property type="match status" value="1"/>
</dbReference>
<dbReference type="Gene3D" id="3.30.930.10">
    <property type="entry name" value="Bira Bifunctional Protein, Domain 2"/>
    <property type="match status" value="1"/>
</dbReference>
<evidence type="ECO:0000256" key="7">
    <source>
        <dbReference type="ARBA" id="ARBA00023146"/>
    </source>
</evidence>
<evidence type="ECO:0000313" key="13">
    <source>
        <dbReference type="Proteomes" id="UP000013785"/>
    </source>
</evidence>
<feature type="binding site" evidence="10">
    <location>
        <begin position="81"/>
        <end position="83"/>
    </location>
    <ligand>
        <name>L-histidine</name>
        <dbReference type="ChEBI" id="CHEBI:57595"/>
    </ligand>
</feature>
<dbReference type="PATRIC" id="fig|1158610.3.peg.3286"/>
<evidence type="ECO:0000313" key="12">
    <source>
        <dbReference type="EMBL" id="EOL41731.1"/>
    </source>
</evidence>
<evidence type="ECO:0000256" key="2">
    <source>
        <dbReference type="ARBA" id="ARBA00022490"/>
    </source>
</evidence>
<feature type="domain" description="Aminoacyl-transfer RNA synthetases class-II family profile" evidence="11">
    <location>
        <begin position="20"/>
        <end position="324"/>
    </location>
</feature>
<dbReference type="InterPro" id="IPR045864">
    <property type="entry name" value="aa-tRNA-synth_II/BPL/LPL"/>
</dbReference>
<evidence type="ECO:0000256" key="4">
    <source>
        <dbReference type="ARBA" id="ARBA00022741"/>
    </source>
</evidence>
<dbReference type="SUPFAM" id="SSF55681">
    <property type="entry name" value="Class II aaRS and biotin synthetases"/>
    <property type="match status" value="1"/>
</dbReference>
<dbReference type="PROSITE" id="PS50862">
    <property type="entry name" value="AA_TRNA_LIGASE_II"/>
    <property type="match status" value="1"/>
</dbReference>
<dbReference type="InterPro" id="IPR036621">
    <property type="entry name" value="Anticodon-bd_dom_sf"/>
</dbReference>
<evidence type="ECO:0000256" key="8">
    <source>
        <dbReference type="ARBA" id="ARBA00047639"/>
    </source>
</evidence>
<keyword evidence="3 9" id="KW-0436">Ligase</keyword>
<dbReference type="GO" id="GO:0005737">
    <property type="term" value="C:cytoplasm"/>
    <property type="evidence" value="ECO:0007669"/>
    <property type="project" value="UniProtKB-SubCell"/>
</dbReference>
<keyword evidence="5 9" id="KW-0067">ATP-binding</keyword>
<dbReference type="AlphaFoldDB" id="R3W2P7"/>
<keyword evidence="6 9" id="KW-0648">Protein biosynthesis</keyword>
<dbReference type="GO" id="GO:0004821">
    <property type="term" value="F:histidine-tRNA ligase activity"/>
    <property type="evidence" value="ECO:0007669"/>
    <property type="project" value="UniProtKB-UniRule"/>
</dbReference>
<dbReference type="EC" id="6.1.1.21" evidence="9"/>
<keyword evidence="7 9" id="KW-0030">Aminoacyl-tRNA synthetase</keyword>
<dbReference type="InterPro" id="IPR004154">
    <property type="entry name" value="Anticodon-bd"/>
</dbReference>
<dbReference type="RefSeq" id="WP_010769927.1">
    <property type="nucleotide sequence ID" value="NZ_ASWE01000001.1"/>
</dbReference>
<feature type="binding site" evidence="10">
    <location>
        <position position="128"/>
    </location>
    <ligand>
        <name>L-histidine</name>
        <dbReference type="ChEBI" id="CHEBI:57595"/>
    </ligand>
</feature>
<organism evidence="12 13">
    <name type="scientific">Enterococcus phoeniculicola ATCC BAA-412</name>
    <dbReference type="NCBI Taxonomy" id="1158610"/>
    <lineage>
        <taxon>Bacteria</taxon>
        <taxon>Bacillati</taxon>
        <taxon>Bacillota</taxon>
        <taxon>Bacilli</taxon>
        <taxon>Lactobacillales</taxon>
        <taxon>Enterococcaceae</taxon>
        <taxon>Enterococcus</taxon>
    </lineage>
</organism>
<dbReference type="GO" id="GO:0140096">
    <property type="term" value="F:catalytic activity, acting on a protein"/>
    <property type="evidence" value="ECO:0007669"/>
    <property type="project" value="UniProtKB-ARBA"/>
</dbReference>
<feature type="binding site" evidence="10">
    <location>
        <begin position="263"/>
        <end position="264"/>
    </location>
    <ligand>
        <name>L-histidine</name>
        <dbReference type="ChEBI" id="CHEBI:57595"/>
    </ligand>
</feature>
<feature type="binding site" evidence="10">
    <location>
        <position position="132"/>
    </location>
    <ligand>
        <name>L-histidine</name>
        <dbReference type="ChEBI" id="CHEBI:57595"/>
    </ligand>
</feature>
<dbReference type="STRING" id="154621.RV11_GL002745"/>
<evidence type="ECO:0000256" key="1">
    <source>
        <dbReference type="ARBA" id="ARBA00008226"/>
    </source>
</evidence>
<keyword evidence="2 9" id="KW-0963">Cytoplasm</keyword>
<dbReference type="OrthoDB" id="9800814at2"/>
<sequence length="428" mass="48946">MNYQKPKGTVDILPGESEKWQFIENKAREVFNLYHFKELRTPIFEHFEVIVRSVGESTDIVSKEMYDFYDKGNRHVTLRPEGTAALVRSYVENKLYGPEHPQPFKAYYIGPMFRYERPQAGRLRQFHQIGVEAIGTKSPATDVETIAMALDFFQQLGITHTKLVINSLGNVESRSRYREALIAYLTKVEDQLSPDSLRRLHQNPLRVLDSKAPEDQTIVEKAPSILAYLDEESKTFFDEVKKLLNNLSIPYEIDHRMVRGLDYYNHTVFEIMSDAPGFNHVLTTICAGGRYDGLIGEFGGPDERDTGFGFALGIERLLIAIEAEGEELTTSQSIDVYVSCFSHEESSVALRIAQIARHAGLIAEQEIQYRKLKAQLRTANRLGAKFVVFIGEEEIQSNKITVKIMKTGEEKRVPCEELQNFFEEMKEV</sequence>
<dbReference type="InterPro" id="IPR041715">
    <property type="entry name" value="HisRS-like_core"/>
</dbReference>
<dbReference type="NCBIfam" id="TIGR00442">
    <property type="entry name" value="hisS"/>
    <property type="match status" value="1"/>
</dbReference>
<dbReference type="Gene3D" id="3.40.50.800">
    <property type="entry name" value="Anticodon-binding domain"/>
    <property type="match status" value="1"/>
</dbReference>
<proteinExistence type="inferred from homology"/>
<evidence type="ECO:0000256" key="9">
    <source>
        <dbReference type="HAMAP-Rule" id="MF_00127"/>
    </source>
</evidence>
<evidence type="ECO:0000256" key="10">
    <source>
        <dbReference type="PIRSR" id="PIRSR001549-1"/>
    </source>
</evidence>
<dbReference type="HOGENOM" id="CLU_025113_1_1_9"/>
<evidence type="ECO:0000256" key="6">
    <source>
        <dbReference type="ARBA" id="ARBA00022917"/>
    </source>
</evidence>
<dbReference type="PANTHER" id="PTHR43707">
    <property type="entry name" value="HISTIDYL-TRNA SYNTHETASE"/>
    <property type="match status" value="1"/>
</dbReference>
<evidence type="ECO:0000259" key="11">
    <source>
        <dbReference type="PROSITE" id="PS50862"/>
    </source>
</evidence>
<accession>R3W2P7</accession>
<dbReference type="CDD" id="cd00773">
    <property type="entry name" value="HisRS-like_core"/>
    <property type="match status" value="1"/>
</dbReference>
<dbReference type="Pfam" id="PF13393">
    <property type="entry name" value="tRNA-synt_His"/>
    <property type="match status" value="1"/>
</dbReference>
<protein>
    <recommendedName>
        <fullName evidence="9">Histidine--tRNA ligase</fullName>
        <ecNumber evidence="9">6.1.1.21</ecNumber>
    </recommendedName>
    <alternativeName>
        <fullName evidence="9">Histidyl-tRNA synthetase</fullName>
        <shortName evidence="9">HisRS</shortName>
    </alternativeName>
</protein>
<dbReference type="CDD" id="cd00859">
    <property type="entry name" value="HisRS_anticodon"/>
    <property type="match status" value="1"/>
</dbReference>
<comment type="subcellular location">
    <subcellularLocation>
        <location evidence="9">Cytoplasm</location>
    </subcellularLocation>
</comment>
<comment type="catalytic activity">
    <reaction evidence="8 9">
        <text>tRNA(His) + L-histidine + ATP = L-histidyl-tRNA(His) + AMP + diphosphate + H(+)</text>
        <dbReference type="Rhea" id="RHEA:17313"/>
        <dbReference type="Rhea" id="RHEA-COMP:9665"/>
        <dbReference type="Rhea" id="RHEA-COMP:9689"/>
        <dbReference type="ChEBI" id="CHEBI:15378"/>
        <dbReference type="ChEBI" id="CHEBI:30616"/>
        <dbReference type="ChEBI" id="CHEBI:33019"/>
        <dbReference type="ChEBI" id="CHEBI:57595"/>
        <dbReference type="ChEBI" id="CHEBI:78442"/>
        <dbReference type="ChEBI" id="CHEBI:78527"/>
        <dbReference type="ChEBI" id="CHEBI:456215"/>
        <dbReference type="EC" id="6.1.1.21"/>
    </reaction>
</comment>
<dbReference type="Pfam" id="PF03129">
    <property type="entry name" value="HGTP_anticodon"/>
    <property type="match status" value="1"/>
</dbReference>
<dbReference type="GO" id="GO:0006427">
    <property type="term" value="P:histidyl-tRNA aminoacylation"/>
    <property type="evidence" value="ECO:0007669"/>
    <property type="project" value="UniProtKB-UniRule"/>
</dbReference>
<dbReference type="SUPFAM" id="SSF52954">
    <property type="entry name" value="Class II aaRS ABD-related"/>
    <property type="match status" value="1"/>
</dbReference>
<dbReference type="InterPro" id="IPR015807">
    <property type="entry name" value="His-tRNA-ligase"/>
</dbReference>
<dbReference type="Proteomes" id="UP000013785">
    <property type="component" value="Unassembled WGS sequence"/>
</dbReference>
<dbReference type="InterPro" id="IPR004516">
    <property type="entry name" value="HisRS/HisZ"/>
</dbReference>
<dbReference type="InterPro" id="IPR006195">
    <property type="entry name" value="aa-tRNA-synth_II"/>
</dbReference>
<feature type="binding site" evidence="10">
    <location>
        <position position="114"/>
    </location>
    <ligand>
        <name>L-histidine</name>
        <dbReference type="ChEBI" id="CHEBI:57595"/>
    </ligand>
</feature>
<gene>
    <name evidence="9" type="primary">hisS</name>
    <name evidence="12" type="ORF">UC3_03296</name>
</gene>
<dbReference type="EMBL" id="AJAT01000018">
    <property type="protein sequence ID" value="EOL41731.1"/>
    <property type="molecule type" value="Genomic_DNA"/>
</dbReference>
<dbReference type="PIRSF" id="PIRSF001549">
    <property type="entry name" value="His-tRNA_synth"/>
    <property type="match status" value="1"/>
</dbReference>
<comment type="similarity">
    <text evidence="1 9">Belongs to the class-II aminoacyl-tRNA synthetase family.</text>
</comment>
<dbReference type="PANTHER" id="PTHR43707:SF1">
    <property type="entry name" value="HISTIDINE--TRNA LIGASE, MITOCHONDRIAL-RELATED"/>
    <property type="match status" value="1"/>
</dbReference>
<name>R3W2P7_9ENTE</name>
<dbReference type="eggNOG" id="COG0124">
    <property type="taxonomic scope" value="Bacteria"/>
</dbReference>
<comment type="caution">
    <text evidence="12">The sequence shown here is derived from an EMBL/GenBank/DDBJ whole genome shotgun (WGS) entry which is preliminary data.</text>
</comment>
<keyword evidence="4 9" id="KW-0547">Nucleotide-binding</keyword>
<comment type="subunit">
    <text evidence="9">Homodimer.</text>
</comment>